<sequence length="133" mass="14393">MSSWLINLLLPESHIGVDIEVGDMVMEVELLDCEIEETEAFEEPGESEVDGDAEETKLDDLMSNVGLDDADFDVEVDEFSDLLSPVGTLLMVVLVHGAKEESGVSAAVMIESSDLVNELAPIDTVVVKKVELV</sequence>
<proteinExistence type="predicted"/>
<dbReference type="InParanoid" id="G2XTZ6"/>
<accession>G2XTZ6</accession>
<dbReference type="Proteomes" id="UP000008177">
    <property type="component" value="Unplaced contigs"/>
</dbReference>
<organism evidence="1 2">
    <name type="scientific">Botryotinia fuckeliana (strain T4)</name>
    <name type="common">Noble rot fungus</name>
    <name type="synonym">Botrytis cinerea</name>
    <dbReference type="NCBI Taxonomy" id="999810"/>
    <lineage>
        <taxon>Eukaryota</taxon>
        <taxon>Fungi</taxon>
        <taxon>Dikarya</taxon>
        <taxon>Ascomycota</taxon>
        <taxon>Pezizomycotina</taxon>
        <taxon>Leotiomycetes</taxon>
        <taxon>Helotiales</taxon>
        <taxon>Sclerotiniaceae</taxon>
        <taxon>Botrytis</taxon>
    </lineage>
</organism>
<evidence type="ECO:0000313" key="2">
    <source>
        <dbReference type="Proteomes" id="UP000008177"/>
    </source>
</evidence>
<dbReference type="HOGENOM" id="CLU_1906428_0_0_1"/>
<gene>
    <name evidence="1" type="ORF">BofuT4_P061760.1</name>
</gene>
<dbReference type="AlphaFoldDB" id="G2XTZ6"/>
<dbReference type="EMBL" id="FQ790267">
    <property type="protein sequence ID" value="CCD43966.1"/>
    <property type="molecule type" value="Genomic_DNA"/>
</dbReference>
<reference evidence="2" key="1">
    <citation type="journal article" date="2011" name="PLoS Genet.">
        <title>Genomic analysis of the necrotrophic fungal pathogens Sclerotinia sclerotiorum and Botrytis cinerea.</title>
        <authorList>
            <person name="Amselem J."/>
            <person name="Cuomo C.A."/>
            <person name="van Kan J.A."/>
            <person name="Viaud M."/>
            <person name="Benito E.P."/>
            <person name="Couloux A."/>
            <person name="Coutinho P.M."/>
            <person name="de Vries R.P."/>
            <person name="Dyer P.S."/>
            <person name="Fillinger S."/>
            <person name="Fournier E."/>
            <person name="Gout L."/>
            <person name="Hahn M."/>
            <person name="Kohn L."/>
            <person name="Lapalu N."/>
            <person name="Plummer K.M."/>
            <person name="Pradier J.M."/>
            <person name="Quevillon E."/>
            <person name="Sharon A."/>
            <person name="Simon A."/>
            <person name="ten Have A."/>
            <person name="Tudzynski B."/>
            <person name="Tudzynski P."/>
            <person name="Wincker P."/>
            <person name="Andrew M."/>
            <person name="Anthouard V."/>
            <person name="Beever R.E."/>
            <person name="Beffa R."/>
            <person name="Benoit I."/>
            <person name="Bouzid O."/>
            <person name="Brault B."/>
            <person name="Chen Z."/>
            <person name="Choquer M."/>
            <person name="Collemare J."/>
            <person name="Cotton P."/>
            <person name="Danchin E.G."/>
            <person name="Da Silva C."/>
            <person name="Gautier A."/>
            <person name="Giraud C."/>
            <person name="Giraud T."/>
            <person name="Gonzalez C."/>
            <person name="Grossetete S."/>
            <person name="Guldener U."/>
            <person name="Henrissat B."/>
            <person name="Howlett B.J."/>
            <person name="Kodira C."/>
            <person name="Kretschmer M."/>
            <person name="Lappartient A."/>
            <person name="Leroch M."/>
            <person name="Levis C."/>
            <person name="Mauceli E."/>
            <person name="Neuveglise C."/>
            <person name="Oeser B."/>
            <person name="Pearson M."/>
            <person name="Poulain J."/>
            <person name="Poussereau N."/>
            <person name="Quesneville H."/>
            <person name="Rascle C."/>
            <person name="Schumacher J."/>
            <person name="Segurens B."/>
            <person name="Sexton A."/>
            <person name="Silva E."/>
            <person name="Sirven C."/>
            <person name="Soanes D.M."/>
            <person name="Talbot N.J."/>
            <person name="Templeton M."/>
            <person name="Yandava C."/>
            <person name="Yarden O."/>
            <person name="Zeng Q."/>
            <person name="Rollins J.A."/>
            <person name="Lebrun M.H."/>
            <person name="Dickman M."/>
        </authorList>
    </citation>
    <scope>NUCLEOTIDE SEQUENCE [LARGE SCALE GENOMIC DNA]</scope>
    <source>
        <strain evidence="2">T4</strain>
    </source>
</reference>
<evidence type="ECO:0000313" key="1">
    <source>
        <dbReference type="EMBL" id="CCD43966.1"/>
    </source>
</evidence>
<name>G2XTZ6_BOTF4</name>
<protein>
    <submittedName>
        <fullName evidence="1">Uncharacterized protein</fullName>
    </submittedName>
</protein>